<reference evidence="2" key="1">
    <citation type="submission" date="2018-08" db="EMBL/GenBank/DDBJ databases">
        <authorList>
            <person name="Rossello M."/>
        </authorList>
    </citation>
    <scope>NUCLEOTIDE SEQUENCE [LARGE SCALE GENOMIC DNA]</scope>
    <source>
        <strain evidence="2">cv. Chinese Spring</strain>
    </source>
</reference>
<dbReference type="Gramene" id="TraesLDM2B03G01075400.1">
    <property type="protein sequence ID" value="TraesLDM2B03G01075400.1.CDS1"/>
    <property type="gene ID" value="TraesLDM2B03G01075400"/>
</dbReference>
<dbReference type="AlphaFoldDB" id="A0A3B6CH36"/>
<feature type="region of interest" description="Disordered" evidence="1">
    <location>
        <begin position="1"/>
        <end position="83"/>
    </location>
</feature>
<dbReference type="Gramene" id="TraesMAC2B03G01071510.1">
    <property type="protein sequence ID" value="TraesMAC2B03G01071510.1.CDS1"/>
    <property type="gene ID" value="TraesMAC2B03G01071510"/>
</dbReference>
<dbReference type="Proteomes" id="UP000019116">
    <property type="component" value="Chromosome 2B"/>
</dbReference>
<feature type="compositionally biased region" description="Basic residues" evidence="1">
    <location>
        <begin position="27"/>
        <end position="36"/>
    </location>
</feature>
<accession>A0A3B6CH36</accession>
<evidence type="ECO:0000313" key="3">
    <source>
        <dbReference type="Proteomes" id="UP000019116"/>
    </source>
</evidence>
<dbReference type="Gramene" id="TraesWEE_scaffold_028464_01G000100.1">
    <property type="protein sequence ID" value="TraesWEE_scaffold_028464_01G000100.1"/>
    <property type="gene ID" value="TraesWEE_scaffold_028464_01G000100"/>
</dbReference>
<dbReference type="Gramene" id="TraesCS2B02G610600.1">
    <property type="protein sequence ID" value="TraesCS2B02G610600.1.cds1"/>
    <property type="gene ID" value="TraesCS2B02G610600"/>
</dbReference>
<keyword evidence="3" id="KW-1185">Reference proteome</keyword>
<dbReference type="Gramene" id="TraesARI2B03G01089560.1">
    <property type="protein sequence ID" value="TraesARI2B03G01089560.1.CDS1"/>
    <property type="gene ID" value="TraesARI2B03G01089560"/>
</dbReference>
<proteinExistence type="predicted"/>
<reference evidence="2" key="2">
    <citation type="submission" date="2018-10" db="UniProtKB">
        <authorList>
            <consortium name="EnsemblPlants"/>
        </authorList>
    </citation>
    <scope>IDENTIFICATION</scope>
</reference>
<dbReference type="Gramene" id="TraesNOR2B03G01089800.1">
    <property type="protein sequence ID" value="TraesNOR2B03G01089800.1.CDS1"/>
    <property type="gene ID" value="TraesNOR2B03G01089800"/>
</dbReference>
<organism evidence="2">
    <name type="scientific">Triticum aestivum</name>
    <name type="common">Wheat</name>
    <dbReference type="NCBI Taxonomy" id="4565"/>
    <lineage>
        <taxon>Eukaryota</taxon>
        <taxon>Viridiplantae</taxon>
        <taxon>Streptophyta</taxon>
        <taxon>Embryophyta</taxon>
        <taxon>Tracheophyta</taxon>
        <taxon>Spermatophyta</taxon>
        <taxon>Magnoliopsida</taxon>
        <taxon>Liliopsida</taxon>
        <taxon>Poales</taxon>
        <taxon>Poaceae</taxon>
        <taxon>BOP clade</taxon>
        <taxon>Pooideae</taxon>
        <taxon>Triticodae</taxon>
        <taxon>Triticeae</taxon>
        <taxon>Triticinae</taxon>
        <taxon>Triticum</taxon>
    </lineage>
</organism>
<dbReference type="EnsemblPlants" id="TraesCS2B02G610600.1">
    <property type="protein sequence ID" value="TraesCS2B02G610600.1.cds1"/>
    <property type="gene ID" value="TraesCS2B02G610600"/>
</dbReference>
<evidence type="ECO:0000256" key="1">
    <source>
        <dbReference type="SAM" id="MobiDB-lite"/>
    </source>
</evidence>
<dbReference type="Gramene" id="TraesJUL2B03G01076490.1">
    <property type="protein sequence ID" value="TraesJUL2B03G01076490.1.CDS1"/>
    <property type="gene ID" value="TraesJUL2B03G01076490"/>
</dbReference>
<dbReference type="Gramene" id="TraesLAC2B03G01026890.1">
    <property type="protein sequence ID" value="TraesLAC2B03G01026890.1.CDS1"/>
    <property type="gene ID" value="TraesLAC2B03G01026890"/>
</dbReference>
<dbReference type="Gramene" id="TraesJAG2B03G01073830.1">
    <property type="protein sequence ID" value="TraesJAG2B03G01073830.1.CDS1"/>
    <property type="gene ID" value="TraesJAG2B03G01073830"/>
</dbReference>
<protein>
    <submittedName>
        <fullName evidence="2">Uncharacterized protein</fullName>
    </submittedName>
</protein>
<evidence type="ECO:0000313" key="2">
    <source>
        <dbReference type="EnsemblPlants" id="TraesCS2B02G610600.1.cds1"/>
    </source>
</evidence>
<name>A0A3B6CH36_WHEAT</name>
<sequence length="83" mass="9138">MASGLDLLATPAPVQDKEEGPVTHGQRPGHRARRRRDGGGCRGAGSRRRLRSAAQRTSSQRPDKLEKTTRRIPSLMRRSAPRG</sequence>
<dbReference type="Gramene" id="TraesCS2B03G1528400.1">
    <property type="protein sequence ID" value="TraesCS2B03G1528400.1.CDS1"/>
    <property type="gene ID" value="TraesCS2B03G1528400"/>
</dbReference>